<dbReference type="AlphaFoldDB" id="A0A0V8HPE4"/>
<sequence length="240" mass="26644">MSMLWMFMPMIIILLLVAGVAMLLAKTTRKRMTGAKKARWMVGGYTLILLAASIISISIAPDNVQQSTPVSAKEVERIDRGQMNVMEAAHSGRLLNLEGLFASIKSWTFPYDDPKLEIKHMEDDESAGVLVFVQVKDTEDGVIEALHYTGNVFIDGMDMTRKKVPAGLELQEGVLTVREPGMAHVNITMFSPGFPYQQFSDSKTGLFTDHHAMGFGQDFILLKVPASVKVEGQTNYITWD</sequence>
<keyword evidence="3" id="KW-1185">Reference proteome</keyword>
<keyword evidence="1" id="KW-0812">Transmembrane</keyword>
<name>A0A0V8HPE4_9BACI</name>
<feature type="transmembrane region" description="Helical" evidence="1">
    <location>
        <begin position="38"/>
        <end position="60"/>
    </location>
</feature>
<reference evidence="3" key="1">
    <citation type="submission" date="2016-08" db="EMBL/GenBank/DDBJ databases">
        <authorList>
            <person name="Varghese N."/>
            <person name="Submissions Spin"/>
        </authorList>
    </citation>
    <scope>NUCLEOTIDE SEQUENCE [LARGE SCALE GENOMIC DNA]</scope>
    <source>
        <strain evidence="3">SGD-1123</strain>
    </source>
</reference>
<keyword evidence="1" id="KW-0472">Membrane</keyword>
<dbReference type="RefSeq" id="WP_058297140.1">
    <property type="nucleotide sequence ID" value="NZ_FMAU01000001.1"/>
</dbReference>
<organism evidence="2 3">
    <name type="scientific">[Bacillus] enclensis</name>
    <dbReference type="NCBI Taxonomy" id="1402860"/>
    <lineage>
        <taxon>Bacteria</taxon>
        <taxon>Bacillati</taxon>
        <taxon>Bacillota</taxon>
        <taxon>Bacilli</taxon>
        <taxon>Bacillales</taxon>
        <taxon>Bacillaceae</taxon>
        <taxon>Rossellomorea</taxon>
    </lineage>
</organism>
<dbReference type="EMBL" id="FMAU01000001">
    <property type="protein sequence ID" value="SCB74384.1"/>
    <property type="molecule type" value="Genomic_DNA"/>
</dbReference>
<keyword evidence="1" id="KW-1133">Transmembrane helix</keyword>
<dbReference type="Proteomes" id="UP000181997">
    <property type="component" value="Unassembled WGS sequence"/>
</dbReference>
<protein>
    <submittedName>
        <fullName evidence="2">Uncharacterized protein</fullName>
    </submittedName>
</protein>
<evidence type="ECO:0000256" key="1">
    <source>
        <dbReference type="SAM" id="Phobius"/>
    </source>
</evidence>
<accession>A0A0V8HPE4</accession>
<evidence type="ECO:0000313" key="3">
    <source>
        <dbReference type="Proteomes" id="UP000181997"/>
    </source>
</evidence>
<feature type="transmembrane region" description="Helical" evidence="1">
    <location>
        <begin position="6"/>
        <end position="26"/>
    </location>
</feature>
<proteinExistence type="predicted"/>
<dbReference type="OrthoDB" id="2455517at2"/>
<gene>
    <name evidence="2" type="ORF">GA0061094_0215</name>
</gene>
<evidence type="ECO:0000313" key="2">
    <source>
        <dbReference type="EMBL" id="SCB74384.1"/>
    </source>
</evidence>